<evidence type="ECO:0000313" key="12">
    <source>
        <dbReference type="EMBL" id="CAH3109370.1"/>
    </source>
</evidence>
<keyword evidence="6" id="KW-0560">Oxidoreductase</keyword>
<feature type="domain" description="Acyl-CoA dehydrogenase/oxidase C-terminal" evidence="8">
    <location>
        <begin position="879"/>
        <end position="1028"/>
    </location>
</feature>
<dbReference type="Pfam" id="PF02770">
    <property type="entry name" value="Acyl-CoA_dh_M"/>
    <property type="match status" value="1"/>
</dbReference>
<dbReference type="Pfam" id="PF02771">
    <property type="entry name" value="Acyl-CoA_dh_N"/>
    <property type="match status" value="1"/>
</dbReference>
<reference evidence="12 13" key="1">
    <citation type="submission" date="2022-05" db="EMBL/GenBank/DDBJ databases">
        <authorList>
            <consortium name="Genoscope - CEA"/>
            <person name="William W."/>
        </authorList>
    </citation>
    <scope>NUCLEOTIDE SEQUENCE [LARGE SCALE GENOMIC DNA]</scope>
</reference>
<dbReference type="NCBIfam" id="TIGR01509">
    <property type="entry name" value="HAD-SF-IA-v3"/>
    <property type="match status" value="1"/>
</dbReference>
<dbReference type="Gene3D" id="3.40.50.1000">
    <property type="entry name" value="HAD superfamily/HAD-like"/>
    <property type="match status" value="1"/>
</dbReference>
<protein>
    <recommendedName>
        <fullName evidence="14">Acyl-CoA dehydrogenase family member 10</fullName>
    </recommendedName>
</protein>
<dbReference type="EMBL" id="CALNXJ010000011">
    <property type="protein sequence ID" value="CAH3109370.1"/>
    <property type="molecule type" value="Genomic_DNA"/>
</dbReference>
<evidence type="ECO:0000259" key="10">
    <source>
        <dbReference type="Pfam" id="PF02770"/>
    </source>
</evidence>
<name>A0AAU9WCJ3_9CNID</name>
<dbReference type="InterPro" id="IPR009075">
    <property type="entry name" value="AcylCo_DH/oxidase_C"/>
</dbReference>
<dbReference type="SUPFAM" id="SSF56112">
    <property type="entry name" value="Protein kinase-like (PK-like)"/>
    <property type="match status" value="1"/>
</dbReference>
<dbReference type="Gene3D" id="2.40.110.10">
    <property type="entry name" value="Butyryl-CoA Dehydrogenase, subunit A, domain 2"/>
    <property type="match status" value="1"/>
</dbReference>
<dbReference type="Gene3D" id="1.10.150.240">
    <property type="entry name" value="Putative phosphatase, domain 2"/>
    <property type="match status" value="1"/>
</dbReference>
<evidence type="ECO:0000256" key="3">
    <source>
        <dbReference type="ARBA" id="ARBA00022630"/>
    </source>
</evidence>
<keyword evidence="5" id="KW-0007">Acetylation</keyword>
<proteinExistence type="inferred from homology"/>
<keyword evidence="3" id="KW-0285">Flavoprotein</keyword>
<evidence type="ECO:0000256" key="2">
    <source>
        <dbReference type="ARBA" id="ARBA00009347"/>
    </source>
</evidence>
<dbReference type="NCBIfam" id="TIGR02247">
    <property type="entry name" value="HAD-1A3-hyp"/>
    <property type="match status" value="1"/>
</dbReference>
<dbReference type="InterPro" id="IPR013786">
    <property type="entry name" value="AcylCoA_DH/ox_N"/>
</dbReference>
<dbReference type="GO" id="GO:0016627">
    <property type="term" value="F:oxidoreductase activity, acting on the CH-CH group of donors"/>
    <property type="evidence" value="ECO:0007669"/>
    <property type="project" value="InterPro"/>
</dbReference>
<dbReference type="AlphaFoldDB" id="A0AAU9WCJ3"/>
<evidence type="ECO:0000259" key="8">
    <source>
        <dbReference type="Pfam" id="PF00441"/>
    </source>
</evidence>
<evidence type="ECO:0000256" key="4">
    <source>
        <dbReference type="ARBA" id="ARBA00022827"/>
    </source>
</evidence>
<dbReference type="InterPro" id="IPR037069">
    <property type="entry name" value="AcylCoA_DH/ox_N_sf"/>
</dbReference>
<dbReference type="SFLD" id="SFLDG01129">
    <property type="entry name" value="C1.5:_HAD__Beta-PGM__Phosphata"/>
    <property type="match status" value="1"/>
</dbReference>
<dbReference type="InterPro" id="IPR036412">
    <property type="entry name" value="HAD-like_sf"/>
</dbReference>
<comment type="cofactor">
    <cofactor evidence="1">
        <name>FAD</name>
        <dbReference type="ChEBI" id="CHEBI:57692"/>
    </cofactor>
</comment>
<dbReference type="PANTHER" id="PTHR47829">
    <property type="entry name" value="HYDROLASE, PUTATIVE (AFU_ORTHOLOGUE AFUA_1G12880)-RELATED"/>
    <property type="match status" value="1"/>
</dbReference>
<dbReference type="PRINTS" id="PR00413">
    <property type="entry name" value="HADHALOGNASE"/>
</dbReference>
<evidence type="ECO:0008006" key="14">
    <source>
        <dbReference type="Google" id="ProtNLM"/>
    </source>
</evidence>
<evidence type="ECO:0000313" key="13">
    <source>
        <dbReference type="Proteomes" id="UP001159428"/>
    </source>
</evidence>
<dbReference type="Gene3D" id="3.30.200.20">
    <property type="entry name" value="Phosphorylase Kinase, domain 1"/>
    <property type="match status" value="1"/>
</dbReference>
<dbReference type="CDD" id="cd05154">
    <property type="entry name" value="ACAD10_11_N-like"/>
    <property type="match status" value="1"/>
</dbReference>
<evidence type="ECO:0000256" key="1">
    <source>
        <dbReference type="ARBA" id="ARBA00001974"/>
    </source>
</evidence>
<evidence type="ECO:0000256" key="7">
    <source>
        <dbReference type="SAM" id="MobiDB-lite"/>
    </source>
</evidence>
<dbReference type="SUPFAM" id="SSF47203">
    <property type="entry name" value="Acyl-CoA dehydrogenase C-terminal domain-like"/>
    <property type="match status" value="1"/>
</dbReference>
<gene>
    <name evidence="12" type="ORF">PMEA_00002953</name>
</gene>
<dbReference type="InterPro" id="IPR006439">
    <property type="entry name" value="HAD-SF_hydro_IA"/>
</dbReference>
<dbReference type="InterPro" id="IPR009100">
    <property type="entry name" value="AcylCoA_DH/oxidase_NM_dom_sf"/>
</dbReference>
<dbReference type="Gene3D" id="1.10.540.10">
    <property type="entry name" value="Acyl-CoA dehydrogenase/oxidase, N-terminal domain"/>
    <property type="match status" value="1"/>
</dbReference>
<dbReference type="InterPro" id="IPR052898">
    <property type="entry name" value="ACAD10-like"/>
</dbReference>
<keyword evidence="13" id="KW-1185">Reference proteome</keyword>
<dbReference type="SUPFAM" id="SSF56645">
    <property type="entry name" value="Acyl-CoA dehydrogenase NM domain-like"/>
    <property type="match status" value="1"/>
</dbReference>
<comment type="caution">
    <text evidence="12">The sequence shown here is derived from an EMBL/GenBank/DDBJ whole genome shotgun (WGS) entry which is preliminary data.</text>
</comment>
<feature type="domain" description="Aminoglycoside phosphotransferase" evidence="9">
    <location>
        <begin position="277"/>
        <end position="496"/>
    </location>
</feature>
<dbReference type="InterPro" id="IPR023198">
    <property type="entry name" value="PGP-like_dom2"/>
</dbReference>
<evidence type="ECO:0000259" key="9">
    <source>
        <dbReference type="Pfam" id="PF01636"/>
    </source>
</evidence>
<dbReference type="Gene3D" id="1.20.140.10">
    <property type="entry name" value="Butyryl-CoA Dehydrogenase, subunit A, domain 3"/>
    <property type="match status" value="1"/>
</dbReference>
<dbReference type="InterPro" id="IPR036250">
    <property type="entry name" value="AcylCo_DH-like_C"/>
</dbReference>
<dbReference type="CDD" id="cd02603">
    <property type="entry name" value="HAD_sEH-N_like"/>
    <property type="match status" value="1"/>
</dbReference>
<feature type="region of interest" description="Disordered" evidence="7">
    <location>
        <begin position="592"/>
        <end position="633"/>
    </location>
</feature>
<dbReference type="InterPro" id="IPR041726">
    <property type="entry name" value="ACAD10_11_N"/>
</dbReference>
<dbReference type="Proteomes" id="UP001159428">
    <property type="component" value="Unassembled WGS sequence"/>
</dbReference>
<dbReference type="InterPro" id="IPR023214">
    <property type="entry name" value="HAD_sf"/>
</dbReference>
<evidence type="ECO:0000256" key="5">
    <source>
        <dbReference type="ARBA" id="ARBA00022990"/>
    </source>
</evidence>
<keyword evidence="4" id="KW-0274">FAD</keyword>
<feature type="domain" description="Acyl-CoA oxidase/dehydrogenase middle" evidence="10">
    <location>
        <begin position="766"/>
        <end position="867"/>
    </location>
</feature>
<dbReference type="Pfam" id="PF01636">
    <property type="entry name" value="APH"/>
    <property type="match status" value="1"/>
</dbReference>
<dbReference type="PANTHER" id="PTHR47829:SF3">
    <property type="entry name" value="AMINOGLYCOSIDE PHOSPHOTRANSFERASE DOMAIN-CONTAINING PROTEIN"/>
    <property type="match status" value="1"/>
</dbReference>
<dbReference type="SFLD" id="SFLDS00003">
    <property type="entry name" value="Haloacid_Dehalogenase"/>
    <property type="match status" value="1"/>
</dbReference>
<dbReference type="Gene3D" id="3.90.1200.10">
    <property type="match status" value="1"/>
</dbReference>
<dbReference type="Pfam" id="PF00702">
    <property type="entry name" value="Hydrolase"/>
    <property type="match status" value="1"/>
</dbReference>
<dbReference type="FunFam" id="2.40.110.10:FF:000002">
    <property type="entry name" value="Acyl-CoA dehydrogenase fadE12"/>
    <property type="match status" value="1"/>
</dbReference>
<sequence length="1038" mass="115763">MIPKMRSLRCLHLRCFRLFHPRHYVNDQSIKPKAVAFDMGGVVLPSPVPLFHQFEDNHGLQRGSIAAAINAGGERGIWAQFECGTLSPEEFSDKFGEYLQSVTSKSVSVKDLIGGIQTAMVEPHPEVITAIQCIRAEGLKTALITNNWLMDNGRSFCPVDGRHFDLVLESVLEGSRKPEEKFYHKLLDRLKMNPEEVVFLDDFGKNLKPAQKMGFQTIKVDDIRSALHELEIILSFPLKGFVAGTTAVRKSHQIPVESLVSYLNNELGLKQEGPPIIRQFKHGQSNPTYYVEYGGQKLVIRKKPPGKLLPSAHAVEREYKVMKALGSAGVPVPKTLALCEDSRQVILSILIIGTPFYVMEYAQGRLFKDPSLPGMSMEERKEIYHAMNETLFKIHDVDIDAVGLGDFGKRGNYIRRQTERWAKQYEASKTHEIPSMDKLISWLLENVPENDTTTVVHGDFRLDNLIFDEKKPEVIAVLDWELSTLGDPFSDLAYNCLPHHLPPNFPALTGFADRDPSSLGIPTDIQYMQEYCQRAGIPSVEKWNFYMAFSFFRVAAILQGVYKRALQGQASSENAKAVGVLAESMAKTGWKLASQGTGPNGHTDRGKLGGTKRMYSTSAHAGSPGPLPSDLKSLPSRVQDMYQQLTDFMSEYVYPNEAELSRHQASEDCWTPHPLVEEIKEKAKSVGLWNLFIPIEADPEDRYGAGLTNVEYAFLCEVMGRSIYGPEMFNCSAPDTGNMEVLIKYGTEEQREGWLRPLLDGKIRSCFAMTEPKVASSDATNIESSIILDGENYIINGHKWWTSGGMDPRCKICIFMGKTDPDAPKHKQQAMILVPMETPGVTVVRPLSVLGYQDPPCGHAEVIFKDVRVPKDNLLLGPGRGFEIAQGRLGPGRIHHCMRLIGQAERSLELMIERVKRRVAFGKPLVEQGTILQDIAESRIEIEQVRLLTLKAAHLMDTVGNKAAAPEIAMIKVVAPRMAQNVVDRAMQAFGGAGLSSDQPLAQFWSWARVLRLADGPDEVHLGALAKREVKKTMGKDQ</sequence>
<dbReference type="Pfam" id="PF00441">
    <property type="entry name" value="Acyl-CoA_dh_1"/>
    <property type="match status" value="1"/>
</dbReference>
<comment type="similarity">
    <text evidence="2">Belongs to the acyl-CoA dehydrogenase family.</text>
</comment>
<dbReference type="SUPFAM" id="SSF56784">
    <property type="entry name" value="HAD-like"/>
    <property type="match status" value="1"/>
</dbReference>
<evidence type="ECO:0000259" key="11">
    <source>
        <dbReference type="Pfam" id="PF02771"/>
    </source>
</evidence>
<dbReference type="GO" id="GO:0050660">
    <property type="term" value="F:flavin adenine dinucleotide binding"/>
    <property type="evidence" value="ECO:0007669"/>
    <property type="project" value="InterPro"/>
</dbReference>
<evidence type="ECO:0000256" key="6">
    <source>
        <dbReference type="ARBA" id="ARBA00023002"/>
    </source>
</evidence>
<dbReference type="InterPro" id="IPR006091">
    <property type="entry name" value="Acyl-CoA_Oxase/DH_mid-dom"/>
</dbReference>
<dbReference type="InterPro" id="IPR046373">
    <property type="entry name" value="Acyl-CoA_Oxase/DH_mid-dom_sf"/>
</dbReference>
<organism evidence="12 13">
    <name type="scientific">Pocillopora meandrina</name>
    <dbReference type="NCBI Taxonomy" id="46732"/>
    <lineage>
        <taxon>Eukaryota</taxon>
        <taxon>Metazoa</taxon>
        <taxon>Cnidaria</taxon>
        <taxon>Anthozoa</taxon>
        <taxon>Hexacorallia</taxon>
        <taxon>Scleractinia</taxon>
        <taxon>Astrocoeniina</taxon>
        <taxon>Pocilloporidae</taxon>
        <taxon>Pocillopora</taxon>
    </lineage>
</organism>
<dbReference type="InterPro" id="IPR011009">
    <property type="entry name" value="Kinase-like_dom_sf"/>
</dbReference>
<dbReference type="InterPro" id="IPR002575">
    <property type="entry name" value="Aminoglycoside_PTrfase"/>
</dbReference>
<dbReference type="FunFam" id="1.20.140.10:FF:000018">
    <property type="entry name" value="Acyl-CoA dehydrogenase family member 10"/>
    <property type="match status" value="1"/>
</dbReference>
<dbReference type="InterPro" id="IPR011945">
    <property type="entry name" value="HAD-SF_ppase_IA/epoxid_hydro_N"/>
</dbReference>
<accession>A0AAU9WCJ3</accession>
<feature type="domain" description="Acyl-CoA dehydrogenase/oxidase N-terminal" evidence="11">
    <location>
        <begin position="640"/>
        <end position="762"/>
    </location>
</feature>